<feature type="region of interest" description="Disordered" evidence="1">
    <location>
        <begin position="58"/>
        <end position="77"/>
    </location>
</feature>
<name>A0A8A1LJ23_AJEC8</name>
<evidence type="ECO:0000313" key="3">
    <source>
        <dbReference type="Proteomes" id="UP000663419"/>
    </source>
</evidence>
<sequence length="95" mass="10439">MPAASRRKGGGKSKGVKWVFWAKTASPPSFAVLLNLASPTYWCSGDRQATKWKWIRKNRNQESGAKRSSSSAHANRRSGIGIGANLVHVASKTRW</sequence>
<protein>
    <submittedName>
        <fullName evidence="2">Uncharacterized protein</fullName>
    </submittedName>
</protein>
<accession>A0A8A1LJ23</accession>
<dbReference type="Proteomes" id="UP000663419">
    <property type="component" value="Chromosome 2"/>
</dbReference>
<evidence type="ECO:0000256" key="1">
    <source>
        <dbReference type="SAM" id="MobiDB-lite"/>
    </source>
</evidence>
<dbReference type="EMBL" id="CP069103">
    <property type="protein sequence ID" value="QSS51797.1"/>
    <property type="molecule type" value="Genomic_DNA"/>
</dbReference>
<proteinExistence type="predicted"/>
<reference evidence="2" key="1">
    <citation type="submission" date="2021-01" db="EMBL/GenBank/DDBJ databases">
        <title>Chromosome-level genome assembly of a human fungal pathogen reveals clustering of transcriptionally co-regulated genes.</title>
        <authorList>
            <person name="Voorhies M."/>
            <person name="Cohen S."/>
            <person name="Shea T.P."/>
            <person name="Petrus S."/>
            <person name="Munoz J.F."/>
            <person name="Poplawski S."/>
            <person name="Goldman W.E."/>
            <person name="Michael T."/>
            <person name="Cuomo C.A."/>
            <person name="Sil A."/>
            <person name="Beyhan S."/>
        </authorList>
    </citation>
    <scope>NUCLEOTIDE SEQUENCE</scope>
    <source>
        <strain evidence="2">H88</strain>
    </source>
</reference>
<dbReference type="AlphaFoldDB" id="A0A8A1LJ23"/>
<organism evidence="2 3">
    <name type="scientific">Ajellomyces capsulatus (strain H88)</name>
    <name type="common">Darling's disease fungus</name>
    <name type="synonym">Histoplasma capsulatum</name>
    <dbReference type="NCBI Taxonomy" id="544711"/>
    <lineage>
        <taxon>Eukaryota</taxon>
        <taxon>Fungi</taxon>
        <taxon>Dikarya</taxon>
        <taxon>Ascomycota</taxon>
        <taxon>Pezizomycotina</taxon>
        <taxon>Eurotiomycetes</taxon>
        <taxon>Eurotiomycetidae</taxon>
        <taxon>Onygenales</taxon>
        <taxon>Ajellomycetaceae</taxon>
        <taxon>Histoplasma</taxon>
    </lineage>
</organism>
<dbReference type="VEuPathDB" id="FungiDB:I7I53_07223"/>
<gene>
    <name evidence="2" type="ORF">I7I53_07223</name>
</gene>
<evidence type="ECO:0000313" key="2">
    <source>
        <dbReference type="EMBL" id="QSS51797.1"/>
    </source>
</evidence>